<reference evidence="1 2" key="1">
    <citation type="submission" date="2021-06" db="EMBL/GenBank/DDBJ databases">
        <title>Caerostris extrusa draft genome.</title>
        <authorList>
            <person name="Kono N."/>
            <person name="Arakawa K."/>
        </authorList>
    </citation>
    <scope>NUCLEOTIDE SEQUENCE [LARGE SCALE GENOMIC DNA]</scope>
</reference>
<protein>
    <recommendedName>
        <fullName evidence="3">RNase H type-1 domain-containing protein</fullName>
    </recommendedName>
</protein>
<dbReference type="Gene3D" id="3.30.420.10">
    <property type="entry name" value="Ribonuclease H-like superfamily/Ribonuclease H"/>
    <property type="match status" value="1"/>
</dbReference>
<evidence type="ECO:0000313" key="1">
    <source>
        <dbReference type="EMBL" id="GIY18981.1"/>
    </source>
</evidence>
<dbReference type="Proteomes" id="UP001054945">
    <property type="component" value="Unassembled WGS sequence"/>
</dbReference>
<proteinExistence type="predicted"/>
<sequence length="92" mass="9933">MIITVQNWLRVYTDGSATGVGTNAGAGIYLGVKSQQGRRFTNFDGGVAAVHTTLTEIANREQNTVLFNDSQATIRAISFAMPSKKKFCSANF</sequence>
<dbReference type="AlphaFoldDB" id="A0AAV4RE69"/>
<evidence type="ECO:0000313" key="2">
    <source>
        <dbReference type="Proteomes" id="UP001054945"/>
    </source>
</evidence>
<dbReference type="InterPro" id="IPR036397">
    <property type="entry name" value="RNaseH_sf"/>
</dbReference>
<dbReference type="SUPFAM" id="SSF53098">
    <property type="entry name" value="Ribonuclease H-like"/>
    <property type="match status" value="1"/>
</dbReference>
<keyword evidence="2" id="KW-1185">Reference proteome</keyword>
<dbReference type="GO" id="GO:0003676">
    <property type="term" value="F:nucleic acid binding"/>
    <property type="evidence" value="ECO:0007669"/>
    <property type="project" value="InterPro"/>
</dbReference>
<comment type="caution">
    <text evidence="1">The sequence shown here is derived from an EMBL/GenBank/DDBJ whole genome shotgun (WGS) entry which is preliminary data.</text>
</comment>
<name>A0AAV4RE69_CAEEX</name>
<dbReference type="EMBL" id="BPLR01007703">
    <property type="protein sequence ID" value="GIY18981.1"/>
    <property type="molecule type" value="Genomic_DNA"/>
</dbReference>
<accession>A0AAV4RE69</accession>
<gene>
    <name evidence="1" type="ORF">CEXT_681281</name>
</gene>
<dbReference type="InterPro" id="IPR012337">
    <property type="entry name" value="RNaseH-like_sf"/>
</dbReference>
<organism evidence="1 2">
    <name type="scientific">Caerostris extrusa</name>
    <name type="common">Bark spider</name>
    <name type="synonym">Caerostris bankana</name>
    <dbReference type="NCBI Taxonomy" id="172846"/>
    <lineage>
        <taxon>Eukaryota</taxon>
        <taxon>Metazoa</taxon>
        <taxon>Ecdysozoa</taxon>
        <taxon>Arthropoda</taxon>
        <taxon>Chelicerata</taxon>
        <taxon>Arachnida</taxon>
        <taxon>Araneae</taxon>
        <taxon>Araneomorphae</taxon>
        <taxon>Entelegynae</taxon>
        <taxon>Araneoidea</taxon>
        <taxon>Araneidae</taxon>
        <taxon>Caerostris</taxon>
    </lineage>
</organism>
<evidence type="ECO:0008006" key="3">
    <source>
        <dbReference type="Google" id="ProtNLM"/>
    </source>
</evidence>